<evidence type="ECO:0008006" key="3">
    <source>
        <dbReference type="Google" id="ProtNLM"/>
    </source>
</evidence>
<proteinExistence type="predicted"/>
<dbReference type="InterPro" id="IPR011051">
    <property type="entry name" value="RmlC_Cupin_sf"/>
</dbReference>
<reference evidence="1 2" key="1">
    <citation type="submission" date="2020-08" db="EMBL/GenBank/DDBJ databases">
        <title>Genomic Encyclopedia of Archaeal and Bacterial Type Strains, Phase II (KMG-II): from individual species to whole genera.</title>
        <authorList>
            <person name="Goeker M."/>
        </authorList>
    </citation>
    <scope>NUCLEOTIDE SEQUENCE [LARGE SCALE GENOMIC DNA]</scope>
    <source>
        <strain evidence="1 2">DSM 23288</strain>
    </source>
</reference>
<evidence type="ECO:0000313" key="1">
    <source>
        <dbReference type="EMBL" id="MBB4661980.1"/>
    </source>
</evidence>
<accession>A0A840IDG2</accession>
<dbReference type="RefSeq" id="WP_183340606.1">
    <property type="nucleotide sequence ID" value="NZ_JACHNU010000001.1"/>
</dbReference>
<dbReference type="Proteomes" id="UP000585272">
    <property type="component" value="Unassembled WGS sequence"/>
</dbReference>
<protein>
    <recommendedName>
        <fullName evidence="3">Cupin domain-containing protein</fullName>
    </recommendedName>
</protein>
<organism evidence="1 2">
    <name type="scientific">Conexibacter arvalis</name>
    <dbReference type="NCBI Taxonomy" id="912552"/>
    <lineage>
        <taxon>Bacteria</taxon>
        <taxon>Bacillati</taxon>
        <taxon>Actinomycetota</taxon>
        <taxon>Thermoleophilia</taxon>
        <taxon>Solirubrobacterales</taxon>
        <taxon>Conexibacteraceae</taxon>
        <taxon>Conexibacter</taxon>
    </lineage>
</organism>
<dbReference type="EMBL" id="JACHNU010000001">
    <property type="protein sequence ID" value="MBB4661980.1"/>
    <property type="molecule type" value="Genomic_DNA"/>
</dbReference>
<dbReference type="InterPro" id="IPR014710">
    <property type="entry name" value="RmlC-like_jellyroll"/>
</dbReference>
<dbReference type="AlphaFoldDB" id="A0A840IDG2"/>
<sequence>MQIAQRSGVTITDGLPVFVEVEGHHAPTPFMVTPETLPGTPFSIAVVDAARLVGAPHADLHVHDDHDELYLVATPGLRFTVETEDDAIELRSPATISIPAGVKHRLICHEVEGDHCPFLGILVEKGTLPA</sequence>
<dbReference type="SUPFAM" id="SSF51182">
    <property type="entry name" value="RmlC-like cupins"/>
    <property type="match status" value="1"/>
</dbReference>
<name>A0A840IDG2_9ACTN</name>
<gene>
    <name evidence="1" type="ORF">BDZ31_001553</name>
</gene>
<evidence type="ECO:0000313" key="2">
    <source>
        <dbReference type="Proteomes" id="UP000585272"/>
    </source>
</evidence>
<comment type="caution">
    <text evidence="1">The sequence shown here is derived from an EMBL/GenBank/DDBJ whole genome shotgun (WGS) entry which is preliminary data.</text>
</comment>
<keyword evidence="2" id="KW-1185">Reference proteome</keyword>
<dbReference type="Gene3D" id="2.60.120.10">
    <property type="entry name" value="Jelly Rolls"/>
    <property type="match status" value="1"/>
</dbReference>